<evidence type="ECO:0000259" key="1">
    <source>
        <dbReference type="Pfam" id="PF13810"/>
    </source>
</evidence>
<dbReference type="Pfam" id="PF13810">
    <property type="entry name" value="DUF4185"/>
    <property type="match status" value="1"/>
</dbReference>
<dbReference type="InterPro" id="IPR025442">
    <property type="entry name" value="DUF4185"/>
</dbReference>
<reference evidence="2 3" key="1">
    <citation type="submission" date="2019-10" db="EMBL/GenBank/DDBJ databases">
        <title>Muricauda olearia CL-SS4 JCM15563 genome.</title>
        <authorList>
            <person name="Liu L."/>
        </authorList>
    </citation>
    <scope>NUCLEOTIDE SEQUENCE [LARGE SCALE GENOMIC DNA]</scope>
    <source>
        <strain evidence="2 3">CL-SS4</strain>
    </source>
</reference>
<feature type="domain" description="DUF4185" evidence="1">
    <location>
        <begin position="240"/>
        <end position="354"/>
    </location>
</feature>
<dbReference type="AlphaFoldDB" id="A0A6I1DZB4"/>
<dbReference type="Proteomes" id="UP000429785">
    <property type="component" value="Unassembled WGS sequence"/>
</dbReference>
<protein>
    <submittedName>
        <fullName evidence="2">DUF4185 domain-containing protein</fullName>
    </submittedName>
</protein>
<dbReference type="RefSeq" id="WP_152130117.1">
    <property type="nucleotide sequence ID" value="NZ_WELG01000001.1"/>
</dbReference>
<organism evidence="2 3">
    <name type="scientific">Flagellimonas olearia</name>
    <dbReference type="NCBI Taxonomy" id="552546"/>
    <lineage>
        <taxon>Bacteria</taxon>
        <taxon>Pseudomonadati</taxon>
        <taxon>Bacteroidota</taxon>
        <taxon>Flavobacteriia</taxon>
        <taxon>Flavobacteriales</taxon>
        <taxon>Flavobacteriaceae</taxon>
        <taxon>Flagellimonas</taxon>
    </lineage>
</organism>
<accession>A0A6I1DZB4</accession>
<name>A0A6I1DZB4_9FLAO</name>
<gene>
    <name evidence="2" type="ORF">F8C76_01285</name>
</gene>
<proteinExistence type="predicted"/>
<evidence type="ECO:0000313" key="2">
    <source>
        <dbReference type="EMBL" id="KAB7530177.1"/>
    </source>
</evidence>
<comment type="caution">
    <text evidence="2">The sequence shown here is derived from an EMBL/GenBank/DDBJ whole genome shotgun (WGS) entry which is preliminary data.</text>
</comment>
<sequence length="411" mass="45696">MKYIKSIYSLSQQVMGIAAIALLCASCMDKKETKENQEENRAEVNVGMAEKSTAWSQLFIKNEGWFGGDGIFGIPMDGKEFIPATDGTVTLFTFGDTMIGHHDGETLLPDDFLMINNSVGILKGKEPDSEKITFHWKETTEGKAEGLFKPNTPNARPHDYYWLGDGFVNTEGDGNLYIFAYPVREKDTAGIGGFTFEQVGVNLLQIPENSQPPYTDHKQLETPFFDSETQTSFGSAIYVNTESAGAPNPDGYIYTYAVSNQDGTKGLLVARALPKDFVKFGQWKFWNGSDWVANMADAALIARDVSNEMSVSPLSDGSIILTYQRYTMGPEVAIQVGESLVGPFGEPEIVYKTTENDTNKTYFTYNAKAYPHLSKPGSLLASYNVNSFDFWADILKDPNLYRPRFLEIPLE</sequence>
<evidence type="ECO:0000313" key="3">
    <source>
        <dbReference type="Proteomes" id="UP000429785"/>
    </source>
</evidence>
<dbReference type="OrthoDB" id="9765957at2"/>
<dbReference type="EMBL" id="WELG01000001">
    <property type="protein sequence ID" value="KAB7530177.1"/>
    <property type="molecule type" value="Genomic_DNA"/>
</dbReference>